<sequence length="142" mass="16004">MNIKKKNALVLSIVHTLAFACVLSVFSCKTVPTEIPEKASEAELLQLGQTAIDEGNYKAAEFYYKAVIAVYGENKASSVIAEYEIAHMKIKRKNYKEAKPALEKILLYYDDPQLQDTLSPEYKKLAQIDLEKCEPKSKNAQK</sequence>
<comment type="caution">
    <text evidence="2">The sequence shown here is derived from an EMBL/GenBank/DDBJ whole genome shotgun (WGS) entry which is preliminary data.</text>
</comment>
<dbReference type="EMBL" id="AWVH01000030">
    <property type="protein sequence ID" value="ERJ93224.1"/>
    <property type="molecule type" value="Genomic_DNA"/>
</dbReference>
<dbReference type="RefSeq" id="WP_021687436.1">
    <property type="nucleotide sequence ID" value="NZ_KI260566.1"/>
</dbReference>
<accession>A0ABN0NYX8</accession>
<dbReference type="Gene3D" id="1.25.40.10">
    <property type="entry name" value="Tetratricopeptide repeat domain"/>
    <property type="match status" value="1"/>
</dbReference>
<dbReference type="PROSITE" id="PS51257">
    <property type="entry name" value="PROKAR_LIPOPROTEIN"/>
    <property type="match status" value="1"/>
</dbReference>
<reference evidence="2 3" key="1">
    <citation type="submission" date="2013-08" db="EMBL/GenBank/DDBJ databases">
        <authorList>
            <person name="Weinstock G."/>
            <person name="Sodergren E."/>
            <person name="Wylie T."/>
            <person name="Fulton L."/>
            <person name="Fulton R."/>
            <person name="Fronick C."/>
            <person name="O'Laughlin M."/>
            <person name="Godfrey J."/>
            <person name="Miner T."/>
            <person name="Herter B."/>
            <person name="Appelbaum E."/>
            <person name="Cordes M."/>
            <person name="Lek S."/>
            <person name="Wollam A."/>
            <person name="Pepin K.H."/>
            <person name="Palsikar V.B."/>
            <person name="Mitreva M."/>
            <person name="Wilson R.K."/>
        </authorList>
    </citation>
    <scope>NUCLEOTIDE SEQUENCE [LARGE SCALE GENOMIC DNA]</scope>
    <source>
        <strain evidence="2 3">ATCC 700332</strain>
    </source>
</reference>
<dbReference type="Proteomes" id="UP000016649">
    <property type="component" value="Unassembled WGS sequence"/>
</dbReference>
<protein>
    <submittedName>
        <fullName evidence="2">Tetratricopeptide repeat protein</fullName>
    </submittedName>
</protein>
<gene>
    <name evidence="2" type="ORF">HMPREF9193_01225</name>
</gene>
<keyword evidence="3" id="KW-1185">Reference proteome</keyword>
<dbReference type="InterPro" id="IPR011990">
    <property type="entry name" value="TPR-like_helical_dom_sf"/>
</dbReference>
<proteinExistence type="predicted"/>
<evidence type="ECO:0000313" key="2">
    <source>
        <dbReference type="EMBL" id="ERJ93224.1"/>
    </source>
</evidence>
<evidence type="ECO:0000313" key="3">
    <source>
        <dbReference type="Proteomes" id="UP000016649"/>
    </source>
</evidence>
<feature type="signal peptide" evidence="1">
    <location>
        <begin position="1"/>
        <end position="20"/>
    </location>
</feature>
<name>A0ABN0NYX8_TRELE</name>
<feature type="chain" id="PRO_5047316381" evidence="1">
    <location>
        <begin position="21"/>
        <end position="142"/>
    </location>
</feature>
<dbReference type="SUPFAM" id="SSF48452">
    <property type="entry name" value="TPR-like"/>
    <property type="match status" value="1"/>
</dbReference>
<keyword evidence="1" id="KW-0732">Signal</keyword>
<organism evidence="2 3">
    <name type="scientific">Treponema lecithinolyticum ATCC 700332</name>
    <dbReference type="NCBI Taxonomy" id="1321815"/>
    <lineage>
        <taxon>Bacteria</taxon>
        <taxon>Pseudomonadati</taxon>
        <taxon>Spirochaetota</taxon>
        <taxon>Spirochaetia</taxon>
        <taxon>Spirochaetales</taxon>
        <taxon>Treponemataceae</taxon>
        <taxon>Treponema</taxon>
    </lineage>
</organism>
<evidence type="ECO:0000256" key="1">
    <source>
        <dbReference type="SAM" id="SignalP"/>
    </source>
</evidence>